<reference evidence="2 3" key="1">
    <citation type="submission" date="2020-05" db="EMBL/GenBank/DDBJ databases">
        <title>Genome sequence of Isoptericola sp. JC619 isolated from Chilika lagoon, India.</title>
        <authorList>
            <person name="Kumar D."/>
            <person name="Appam K."/>
            <person name="Gandham S."/>
            <person name="Uppada J."/>
            <person name="Sasikala C."/>
            <person name="Venkata Ramana C."/>
        </authorList>
    </citation>
    <scope>NUCLEOTIDE SEQUENCE [LARGE SCALE GENOMIC DNA]</scope>
    <source>
        <strain evidence="2 3">JC619</strain>
    </source>
</reference>
<dbReference type="InterPro" id="IPR036866">
    <property type="entry name" value="RibonucZ/Hydroxyglut_hydro"/>
</dbReference>
<dbReference type="CDD" id="cd06262">
    <property type="entry name" value="metallo-hydrolase-like_MBL-fold"/>
    <property type="match status" value="1"/>
</dbReference>
<proteinExistence type="predicted"/>
<dbReference type="GO" id="GO:0016787">
    <property type="term" value="F:hydrolase activity"/>
    <property type="evidence" value="ECO:0007669"/>
    <property type="project" value="UniProtKB-KW"/>
</dbReference>
<dbReference type="PANTHER" id="PTHR42951">
    <property type="entry name" value="METALLO-BETA-LACTAMASE DOMAIN-CONTAINING"/>
    <property type="match status" value="1"/>
</dbReference>
<feature type="domain" description="Metallo-beta-lactamase" evidence="1">
    <location>
        <begin position="19"/>
        <end position="213"/>
    </location>
</feature>
<dbReference type="Pfam" id="PF00753">
    <property type="entry name" value="Lactamase_B"/>
    <property type="match status" value="1"/>
</dbReference>
<dbReference type="Gene3D" id="3.60.15.10">
    <property type="entry name" value="Ribonuclease Z/Hydroxyacylglutathione hydrolase-like"/>
    <property type="match status" value="1"/>
</dbReference>
<dbReference type="Proteomes" id="UP000557204">
    <property type="component" value="Unassembled WGS sequence"/>
</dbReference>
<dbReference type="EMBL" id="JABFAJ010000024">
    <property type="protein sequence ID" value="NNU28752.1"/>
    <property type="molecule type" value="Genomic_DNA"/>
</dbReference>
<dbReference type="InterPro" id="IPR001279">
    <property type="entry name" value="Metallo-B-lactamas"/>
</dbReference>
<dbReference type="InterPro" id="IPR050855">
    <property type="entry name" value="NDM-1-like"/>
</dbReference>
<name>A0A849JZP5_9MICO</name>
<sequence>MTFRAVAPDVLVRTSRRDVTTSVLAVGPRRATGRRPALLVDPAWDDDELEGMADELVARQVRVAAGLSTHAHHDHLLWHPRFGAVPRWASSRATEVVRSHRDVLDAVVRSEGRQEAVLELFAAVAALADDRVPDPDGELPRSELVVHDAHAPGHVALWLPDARVLVAGDMLSDVEPPLPADEISGDTDLVGYREGLERLAPYVARADVVVPGHGTPTRHAGTRLDADRRYVDALLAGRDPDDPRDAAR</sequence>
<dbReference type="RefSeq" id="WP_171248260.1">
    <property type="nucleotide sequence ID" value="NZ_JABFAJ010000024.1"/>
</dbReference>
<dbReference type="SMART" id="SM00849">
    <property type="entry name" value="Lactamase_B"/>
    <property type="match status" value="1"/>
</dbReference>
<evidence type="ECO:0000313" key="3">
    <source>
        <dbReference type="Proteomes" id="UP000557204"/>
    </source>
</evidence>
<dbReference type="PANTHER" id="PTHR42951:SF22">
    <property type="entry name" value="METALLO BETA-LACTAMASE SUPERFAMILY LIPOPROTEIN"/>
    <property type="match status" value="1"/>
</dbReference>
<keyword evidence="2" id="KW-0378">Hydrolase</keyword>
<protein>
    <submittedName>
        <fullName evidence="2">MBL fold metallo-hydrolase</fullName>
    </submittedName>
</protein>
<evidence type="ECO:0000313" key="2">
    <source>
        <dbReference type="EMBL" id="NNU28752.1"/>
    </source>
</evidence>
<organism evidence="2 3">
    <name type="scientific">Isoptericola sediminis</name>
    <dbReference type="NCBI Taxonomy" id="2733572"/>
    <lineage>
        <taxon>Bacteria</taxon>
        <taxon>Bacillati</taxon>
        <taxon>Actinomycetota</taxon>
        <taxon>Actinomycetes</taxon>
        <taxon>Micrococcales</taxon>
        <taxon>Promicromonosporaceae</taxon>
        <taxon>Isoptericola</taxon>
    </lineage>
</organism>
<gene>
    <name evidence="2" type="ORF">HLI28_14555</name>
</gene>
<accession>A0A849JZP5</accession>
<comment type="caution">
    <text evidence="2">The sequence shown here is derived from an EMBL/GenBank/DDBJ whole genome shotgun (WGS) entry which is preliminary data.</text>
</comment>
<dbReference type="AlphaFoldDB" id="A0A849JZP5"/>
<dbReference type="SUPFAM" id="SSF56281">
    <property type="entry name" value="Metallo-hydrolase/oxidoreductase"/>
    <property type="match status" value="1"/>
</dbReference>
<evidence type="ECO:0000259" key="1">
    <source>
        <dbReference type="SMART" id="SM00849"/>
    </source>
</evidence>
<keyword evidence="3" id="KW-1185">Reference proteome</keyword>